<keyword evidence="8" id="KW-1133">Transmembrane helix</keyword>
<dbReference type="PRINTS" id="PR00463">
    <property type="entry name" value="EP450I"/>
</dbReference>
<evidence type="ECO:0000256" key="2">
    <source>
        <dbReference type="ARBA" id="ARBA00010617"/>
    </source>
</evidence>
<dbReference type="PANTHER" id="PTHR24291">
    <property type="entry name" value="CYTOCHROME P450 FAMILY 4"/>
    <property type="match status" value="1"/>
</dbReference>
<evidence type="ECO:0000256" key="5">
    <source>
        <dbReference type="ARBA" id="ARBA00023002"/>
    </source>
</evidence>
<keyword evidence="3" id="KW-0349">Heme</keyword>
<protein>
    <recommendedName>
        <fullName evidence="11">Cytochrome</fullName>
    </recommendedName>
</protein>
<evidence type="ECO:0008006" key="11">
    <source>
        <dbReference type="Google" id="ProtNLM"/>
    </source>
</evidence>
<proteinExistence type="inferred from homology"/>
<evidence type="ECO:0000313" key="10">
    <source>
        <dbReference type="Proteomes" id="UP000069940"/>
    </source>
</evidence>
<accession>A0ABM1YEJ5</accession>
<dbReference type="RefSeq" id="XP_062713556.1">
    <property type="nucleotide sequence ID" value="XM_062857572.1"/>
</dbReference>
<keyword evidence="4" id="KW-0479">Metal-binding</keyword>
<name>A0ABM1YEJ5_AEDAL</name>
<keyword evidence="5" id="KW-0560">Oxidoreductase</keyword>
<dbReference type="InterPro" id="IPR017972">
    <property type="entry name" value="Cyt_P450_CS"/>
</dbReference>
<sequence>MLILLVSVVAASVGLAVYVYQLFANRLHYAAKIGGPKGYPILGNSIQYGTKSPSEFLLEVEKSNKECGKFYRLWIGPDLIFPISDAKLVEAILSSQKLLDKSVQYDFIRPWLGNGLLTSTGRKWHSRRKIITPTFHFKILEQFVEIFDQQSNIFVSQLKSKALSGEDFDVFPEVTLCALDVICESAMGTKVNAQLNSDSKYVRAVKDMATVAMARSFKAFARFDFTFFFTPYWGMQDKALKILHDYTDSVIRSRRLELAKGTTTAADENENDVGMRKKVAFLDMLLQATVDGRPLNDLEVREEVDTFMFEGHDTTTSAISFLIGILGKYPDVQKKVYDEVRTVIGDDLNVSVTLSMLNQLNYLDLVIKETLRLYPSVPIFGRMLLENQEINGIVFPAGSNLAIFPYFMGRDPDYFENPLEFRPERFAVETSAEKTNPYRYVPFSAGPRNCIGQKFAVAEIKSLISKLVRHYEVLPPKQPQPERLIAELVLRPDGGVPVRLRSRVKATEEELKSVEAGKVWYLPLSVVQNPKKPNKIRLVWDAAAKVNGRLQLAFMQAFQNRLIAIRSLNRILTKNHNKEHNSLNLQLLIRLDSLFRLPVGTILLVLANQSDSVLPYGMMVILVLLSLVITLFLLFAFVHRKLLQFPKLAGPPEWPIVGSATEIVNLSSIEIFKLLRRYAQQYGTAYKLSFWYQYTLVFAKPDIAEKILNTQSYASKSEDYDKVAEWIGYGLLISKGEKWFKRRKVLTPGFHFKILESFVRVFNEKTDVLCRKLASYGGSEVDVFPTLKLYTLDVLCETALGYSCNAQTEDSFYPAAVEELMSILYWRFFNLFASVDTLFRFTKQYRRFHKLIGDTREFTLKIIERKRQLLKDQPDEVDQEEEEGSGKKKMALLDLLLRATVDGKPLSDDDIREEVDTFTFAGHDTTASALTFLLFNIAKYPDVQQKLFEEISSVVGSTTNLTLHTLNDLRYLDLVIKESLRLYPSVPMIARIATENTQLDDMPIPKGTCVSVDIFQMHRDPSCFEDPERFIPERFNAIKEGGNHSSFTYIPFSAGSRNCIGQKFAQYEMKIAITKLIQTFRLELPTPDMEPVLKAEIVLKPAEKLPIRFISRSNK</sequence>
<dbReference type="PRINTS" id="PR00385">
    <property type="entry name" value="P450"/>
</dbReference>
<evidence type="ECO:0000256" key="1">
    <source>
        <dbReference type="ARBA" id="ARBA00001971"/>
    </source>
</evidence>
<dbReference type="InterPro" id="IPR002401">
    <property type="entry name" value="Cyt_P450_E_grp-I"/>
</dbReference>
<dbReference type="InterPro" id="IPR036396">
    <property type="entry name" value="Cyt_P450_sf"/>
</dbReference>
<organism evidence="9 10">
    <name type="scientific">Aedes albopictus</name>
    <name type="common">Asian tiger mosquito</name>
    <name type="synonym">Stegomyia albopicta</name>
    <dbReference type="NCBI Taxonomy" id="7160"/>
    <lineage>
        <taxon>Eukaryota</taxon>
        <taxon>Metazoa</taxon>
        <taxon>Ecdysozoa</taxon>
        <taxon>Arthropoda</taxon>
        <taxon>Hexapoda</taxon>
        <taxon>Insecta</taxon>
        <taxon>Pterygota</taxon>
        <taxon>Neoptera</taxon>
        <taxon>Endopterygota</taxon>
        <taxon>Diptera</taxon>
        <taxon>Nematocera</taxon>
        <taxon>Culicoidea</taxon>
        <taxon>Culicidae</taxon>
        <taxon>Culicinae</taxon>
        <taxon>Aedini</taxon>
        <taxon>Aedes</taxon>
        <taxon>Stegomyia</taxon>
    </lineage>
</organism>
<reference evidence="9" key="2">
    <citation type="submission" date="2025-05" db="UniProtKB">
        <authorList>
            <consortium name="EnsemblMetazoa"/>
        </authorList>
    </citation>
    <scope>IDENTIFICATION</scope>
    <source>
        <strain evidence="9">Foshan</strain>
    </source>
</reference>
<evidence type="ECO:0000256" key="7">
    <source>
        <dbReference type="ARBA" id="ARBA00023033"/>
    </source>
</evidence>
<dbReference type="PROSITE" id="PS00086">
    <property type="entry name" value="CYTOCHROME_P450"/>
    <property type="match status" value="2"/>
</dbReference>
<dbReference type="InterPro" id="IPR050196">
    <property type="entry name" value="Cytochrome_P450_Monoox"/>
</dbReference>
<keyword evidence="6" id="KW-0408">Iron</keyword>
<keyword evidence="10" id="KW-1185">Reference proteome</keyword>
<dbReference type="PANTHER" id="PTHR24291:SF203">
    <property type="entry name" value="CYTOCHROME P450 4D1-RELATED"/>
    <property type="match status" value="1"/>
</dbReference>
<feature type="transmembrane region" description="Helical" evidence="8">
    <location>
        <begin position="613"/>
        <end position="638"/>
    </location>
</feature>
<comment type="cofactor">
    <cofactor evidence="1">
        <name>heme</name>
        <dbReference type="ChEBI" id="CHEBI:30413"/>
    </cofactor>
</comment>
<dbReference type="GeneID" id="109422663"/>
<evidence type="ECO:0000256" key="6">
    <source>
        <dbReference type="ARBA" id="ARBA00023004"/>
    </source>
</evidence>
<reference evidence="10" key="1">
    <citation type="journal article" date="2015" name="Proc. Natl. Acad. Sci. U.S.A.">
        <title>Genome sequence of the Asian Tiger mosquito, Aedes albopictus, reveals insights into its biology, genetics, and evolution.</title>
        <authorList>
            <person name="Chen X.G."/>
            <person name="Jiang X."/>
            <person name="Gu J."/>
            <person name="Xu M."/>
            <person name="Wu Y."/>
            <person name="Deng Y."/>
            <person name="Zhang C."/>
            <person name="Bonizzoni M."/>
            <person name="Dermauw W."/>
            <person name="Vontas J."/>
            <person name="Armbruster P."/>
            <person name="Huang X."/>
            <person name="Yang Y."/>
            <person name="Zhang H."/>
            <person name="He W."/>
            <person name="Peng H."/>
            <person name="Liu Y."/>
            <person name="Wu K."/>
            <person name="Chen J."/>
            <person name="Lirakis M."/>
            <person name="Topalis P."/>
            <person name="Van Leeuwen T."/>
            <person name="Hall A.B."/>
            <person name="Jiang X."/>
            <person name="Thorpe C."/>
            <person name="Mueller R.L."/>
            <person name="Sun C."/>
            <person name="Waterhouse R.M."/>
            <person name="Yan G."/>
            <person name="Tu Z.J."/>
            <person name="Fang X."/>
            <person name="James A.A."/>
        </authorList>
    </citation>
    <scope>NUCLEOTIDE SEQUENCE [LARGE SCALE GENOMIC DNA]</scope>
    <source>
        <strain evidence="10">Foshan</strain>
    </source>
</reference>
<dbReference type="Proteomes" id="UP000069940">
    <property type="component" value="Unassembled WGS sequence"/>
</dbReference>
<evidence type="ECO:0000256" key="4">
    <source>
        <dbReference type="ARBA" id="ARBA00022723"/>
    </source>
</evidence>
<dbReference type="Gene3D" id="1.10.630.10">
    <property type="entry name" value="Cytochrome P450"/>
    <property type="match status" value="2"/>
</dbReference>
<dbReference type="SUPFAM" id="SSF48264">
    <property type="entry name" value="Cytochrome P450"/>
    <property type="match status" value="2"/>
</dbReference>
<comment type="similarity">
    <text evidence="2">Belongs to the cytochrome P450 family.</text>
</comment>
<dbReference type="CDD" id="cd20628">
    <property type="entry name" value="CYP4"/>
    <property type="match status" value="2"/>
</dbReference>
<evidence type="ECO:0000256" key="3">
    <source>
        <dbReference type="ARBA" id="ARBA00022617"/>
    </source>
</evidence>
<keyword evidence="7" id="KW-0503">Monooxygenase</keyword>
<keyword evidence="8" id="KW-0472">Membrane</keyword>
<dbReference type="Pfam" id="PF00067">
    <property type="entry name" value="p450"/>
    <property type="match status" value="2"/>
</dbReference>
<keyword evidence="8" id="KW-0812">Transmembrane</keyword>
<evidence type="ECO:0000256" key="8">
    <source>
        <dbReference type="SAM" id="Phobius"/>
    </source>
</evidence>
<evidence type="ECO:0000313" key="9">
    <source>
        <dbReference type="EnsemblMetazoa" id="AALFPA23_008440.P11394"/>
    </source>
</evidence>
<dbReference type="EnsemblMetazoa" id="AALFPA23_008440.R11394">
    <property type="protein sequence ID" value="AALFPA23_008440.P11394"/>
    <property type="gene ID" value="AALFPA23_008440"/>
</dbReference>
<dbReference type="InterPro" id="IPR001128">
    <property type="entry name" value="Cyt_P450"/>
</dbReference>